<name>A0ABR2IYI1_9EUKA</name>
<dbReference type="InterPro" id="IPR036388">
    <property type="entry name" value="WH-like_DNA-bd_sf"/>
</dbReference>
<dbReference type="Pfam" id="PF11422">
    <property type="entry name" value="IBP39"/>
    <property type="match status" value="1"/>
</dbReference>
<dbReference type="InterPro" id="IPR036390">
    <property type="entry name" value="WH_DNA-bd_sf"/>
</dbReference>
<comment type="caution">
    <text evidence="3">The sequence shown here is derived from an EMBL/GenBank/DDBJ whole genome shotgun (WGS) entry which is preliminary data.</text>
</comment>
<dbReference type="InterPro" id="IPR024238">
    <property type="entry name" value="IBP39_C"/>
</dbReference>
<reference evidence="3 4" key="1">
    <citation type="submission" date="2024-04" db="EMBL/GenBank/DDBJ databases">
        <title>Tritrichomonas musculus Genome.</title>
        <authorList>
            <person name="Alves-Ferreira E."/>
            <person name="Grigg M."/>
            <person name="Lorenzi H."/>
            <person name="Galac M."/>
        </authorList>
    </citation>
    <scope>NUCLEOTIDE SEQUENCE [LARGE SCALE GENOMIC DNA]</scope>
    <source>
        <strain evidence="3 4">EAF2021</strain>
    </source>
</reference>
<dbReference type="Gene3D" id="1.10.10.10">
    <property type="entry name" value="Winged helix-like DNA-binding domain superfamily/Winged helix DNA-binding domain"/>
    <property type="match status" value="1"/>
</dbReference>
<sequence>MNEADPMNFLPPEIQTILKRKSSRDPTSRFSTKLHILLTYVSQNPDLEEKIGCAWVTEEEFRINKRILVNVMGIKINTLNVNLHTLGFIQQKHNKDGWTLWKRPNFTRTSQDISDPAASAPQPKHPKAFTPAFTLGPVPQQDFENFIERCKQIWMEEFQTNDVLKPIITNTFIEKAAARFKQAEQPTDNAREVLRAIIAPSQPEYIDFNQFCRFMAMFGPEPTIMLKIASLLSCSNNTGQWLMFEKVAPQNCNQFYGAFEESQPNCLMLNTKPPTKIWNLPSIEARPNQKYIFDQKNILYLSWEDYFQHNPLPYSQHIHPDYQYPYNA</sequence>
<proteinExistence type="predicted"/>
<evidence type="ECO:0000313" key="4">
    <source>
        <dbReference type="Proteomes" id="UP001470230"/>
    </source>
</evidence>
<gene>
    <name evidence="3" type="ORF">M9Y10_008289</name>
</gene>
<dbReference type="Pfam" id="PF10416">
    <property type="entry name" value="IBD"/>
    <property type="match status" value="1"/>
</dbReference>
<dbReference type="InterPro" id="IPR018845">
    <property type="entry name" value="Initiator-bd"/>
</dbReference>
<evidence type="ECO:0000259" key="1">
    <source>
        <dbReference type="Pfam" id="PF10416"/>
    </source>
</evidence>
<evidence type="ECO:0000313" key="3">
    <source>
        <dbReference type="EMBL" id="KAK8870407.1"/>
    </source>
</evidence>
<organism evidence="3 4">
    <name type="scientific">Tritrichomonas musculus</name>
    <dbReference type="NCBI Taxonomy" id="1915356"/>
    <lineage>
        <taxon>Eukaryota</taxon>
        <taxon>Metamonada</taxon>
        <taxon>Parabasalia</taxon>
        <taxon>Tritrichomonadida</taxon>
        <taxon>Tritrichomonadidae</taxon>
        <taxon>Tritrichomonas</taxon>
    </lineage>
</organism>
<protein>
    <recommendedName>
        <fullName evidence="5">Initiator binding domain-containing protein</fullName>
    </recommendedName>
</protein>
<dbReference type="InterPro" id="IPR036184">
    <property type="entry name" value="IBP39-like_C_sf"/>
</dbReference>
<accession>A0ABR2IYI1</accession>
<evidence type="ECO:0000259" key="2">
    <source>
        <dbReference type="Pfam" id="PF11422"/>
    </source>
</evidence>
<dbReference type="SUPFAM" id="SSF46785">
    <property type="entry name" value="Winged helix' DNA-binding domain"/>
    <property type="match status" value="1"/>
</dbReference>
<dbReference type="SUPFAM" id="SSF103409">
    <property type="entry name" value="39 kda initiator binding protein, IBP39, C-terminal domains"/>
    <property type="match status" value="1"/>
</dbReference>
<dbReference type="Proteomes" id="UP001470230">
    <property type="component" value="Unassembled WGS sequence"/>
</dbReference>
<feature type="domain" description="Initiator binding protein 39kDa C-terminal" evidence="2">
    <location>
        <begin position="134"/>
        <end position="308"/>
    </location>
</feature>
<feature type="domain" description="Initiator binding" evidence="1">
    <location>
        <begin position="9"/>
        <end position="96"/>
    </location>
</feature>
<keyword evidence="4" id="KW-1185">Reference proteome</keyword>
<evidence type="ECO:0008006" key="5">
    <source>
        <dbReference type="Google" id="ProtNLM"/>
    </source>
</evidence>
<dbReference type="EMBL" id="JAPFFF010000014">
    <property type="protein sequence ID" value="KAK8870407.1"/>
    <property type="molecule type" value="Genomic_DNA"/>
</dbReference>